<dbReference type="Proteomes" id="UP001266305">
    <property type="component" value="Unassembled WGS sequence"/>
</dbReference>
<keyword evidence="4" id="KW-1185">Reference proteome</keyword>
<keyword evidence="1" id="KW-0175">Coiled coil</keyword>
<dbReference type="PANTHER" id="PTHR46349:SF2">
    <property type="entry name" value="CINGULIN-LIKE PROTEIN 1"/>
    <property type="match status" value="1"/>
</dbReference>
<feature type="coiled-coil region" evidence="1">
    <location>
        <begin position="81"/>
        <end position="164"/>
    </location>
</feature>
<evidence type="ECO:0000313" key="4">
    <source>
        <dbReference type="Proteomes" id="UP001266305"/>
    </source>
</evidence>
<name>A0ABQ9V151_SAGOE</name>
<dbReference type="EMBL" id="JASSZA010000008">
    <property type="protein sequence ID" value="KAK2103091.1"/>
    <property type="molecule type" value="Genomic_DNA"/>
</dbReference>
<dbReference type="PANTHER" id="PTHR46349">
    <property type="entry name" value="CINGULIN-LIKE PROTEIN 1-RELATED"/>
    <property type="match status" value="1"/>
</dbReference>
<gene>
    <name evidence="3" type="ORF">P7K49_016947</name>
</gene>
<dbReference type="Gene3D" id="1.10.287.1490">
    <property type="match status" value="1"/>
</dbReference>
<organism evidence="3 4">
    <name type="scientific">Saguinus oedipus</name>
    <name type="common">Cotton-top tamarin</name>
    <name type="synonym">Oedipomidas oedipus</name>
    <dbReference type="NCBI Taxonomy" id="9490"/>
    <lineage>
        <taxon>Eukaryota</taxon>
        <taxon>Metazoa</taxon>
        <taxon>Chordata</taxon>
        <taxon>Craniata</taxon>
        <taxon>Vertebrata</taxon>
        <taxon>Euteleostomi</taxon>
        <taxon>Mammalia</taxon>
        <taxon>Eutheria</taxon>
        <taxon>Euarchontoglires</taxon>
        <taxon>Primates</taxon>
        <taxon>Haplorrhini</taxon>
        <taxon>Platyrrhini</taxon>
        <taxon>Cebidae</taxon>
        <taxon>Callitrichinae</taxon>
        <taxon>Saguinus</taxon>
    </lineage>
</organism>
<evidence type="ECO:0000256" key="2">
    <source>
        <dbReference type="SAM" id="MobiDB-lite"/>
    </source>
</evidence>
<protein>
    <submittedName>
        <fullName evidence="3">Uncharacterized protein</fullName>
    </submittedName>
</protein>
<feature type="coiled-coil region" evidence="1">
    <location>
        <begin position="329"/>
        <end position="476"/>
    </location>
</feature>
<evidence type="ECO:0000313" key="3">
    <source>
        <dbReference type="EMBL" id="KAK2103091.1"/>
    </source>
</evidence>
<evidence type="ECO:0000256" key="1">
    <source>
        <dbReference type="SAM" id="Coils"/>
    </source>
</evidence>
<feature type="region of interest" description="Disordered" evidence="2">
    <location>
        <begin position="250"/>
        <end position="276"/>
    </location>
</feature>
<sequence length="526" mass="60110">MRFADVGVFVAVEKWRTGKRSVWGGGTLGRTLSITSKCSSKEHKAPVTSGINSNRPEINVEVLASRSNTSEQDQVGTEMRVKLLREENEKLQGRNEELERRVAQLQRQIEDLKGDESKAKEMLKKYEGEIRQLEEALVHARKEEKEAVSARRALESELEAAQVNTRGCCHYSLMKNAQRHNTGGTPVLLVVRRQWECVMQCVAVLGEGARQPCLSQEWSRNACTSHTEAEQNCISLSAAWSPRNRAIKFSSPARLAASQSTASPAEPRDRKPPRVAFQPHVTCQPPVPEVFKVIQPESESGCSVPSCASCSSHTHGPNASPFKEATRNLSWTTQEQKQLSEKLKEENEQKEQLRRLKNEMENERWDLDKTIEKLQKEMADIVEASRISTLELQNQLDEYKEKNRRELAEMQRQLKEKTLEAEKFQLTAMKMQDEMHLMEEALRDYQRAQDEGLTRRQLLEQTLKDLEYELEAKSHLRDDRSRLVKQMEVCGPHSLSWGTRGEQRDLNDLAQNELKPLQAVENEALD</sequence>
<comment type="caution">
    <text evidence="3">The sequence shown here is derived from an EMBL/GenBank/DDBJ whole genome shotgun (WGS) entry which is preliminary data.</text>
</comment>
<reference evidence="3 4" key="1">
    <citation type="submission" date="2023-05" db="EMBL/GenBank/DDBJ databases">
        <title>B98-5 Cell Line De Novo Hybrid Assembly: An Optical Mapping Approach.</title>
        <authorList>
            <person name="Kananen K."/>
            <person name="Auerbach J.A."/>
            <person name="Kautto E."/>
            <person name="Blachly J.S."/>
        </authorList>
    </citation>
    <scope>NUCLEOTIDE SEQUENCE [LARGE SCALE GENOMIC DNA]</scope>
    <source>
        <strain evidence="3">B95-8</strain>
        <tissue evidence="3">Cell line</tissue>
    </source>
</reference>
<proteinExistence type="predicted"/>
<accession>A0ABQ9V151</accession>